<sequence>MLTPMWSWHQSKKMIWLAAYYYVGDPEYARLRLLSGPQEIKQESAPLVITISDPTVPVEDLNLMFKPSGGVGLAPSAKLNVSVSSPPMPKVPKMKTQFVWRLLKKCG</sequence>
<name>A0A8X8WYN0_SALSN</name>
<proteinExistence type="predicted"/>
<accession>A0A8X8WYN0</accession>
<reference evidence="1" key="2">
    <citation type="submission" date="2020-08" db="EMBL/GenBank/DDBJ databases">
        <title>Plant Genome Project.</title>
        <authorList>
            <person name="Zhang R.-G."/>
        </authorList>
    </citation>
    <scope>NUCLEOTIDE SEQUENCE</scope>
    <source>
        <strain evidence="1">Huo1</strain>
        <tissue evidence="1">Leaf</tissue>
    </source>
</reference>
<protein>
    <submittedName>
        <fullName evidence="1">Uncharacterized protein</fullName>
    </submittedName>
</protein>
<dbReference type="Proteomes" id="UP000298416">
    <property type="component" value="Unassembled WGS sequence"/>
</dbReference>
<gene>
    <name evidence="1" type="ORF">SASPL_135361</name>
</gene>
<keyword evidence="2" id="KW-1185">Reference proteome</keyword>
<organism evidence="1">
    <name type="scientific">Salvia splendens</name>
    <name type="common">Scarlet sage</name>
    <dbReference type="NCBI Taxonomy" id="180675"/>
    <lineage>
        <taxon>Eukaryota</taxon>
        <taxon>Viridiplantae</taxon>
        <taxon>Streptophyta</taxon>
        <taxon>Embryophyta</taxon>
        <taxon>Tracheophyta</taxon>
        <taxon>Spermatophyta</taxon>
        <taxon>Magnoliopsida</taxon>
        <taxon>eudicotyledons</taxon>
        <taxon>Gunneridae</taxon>
        <taxon>Pentapetalae</taxon>
        <taxon>asterids</taxon>
        <taxon>lamiids</taxon>
        <taxon>Lamiales</taxon>
        <taxon>Lamiaceae</taxon>
        <taxon>Nepetoideae</taxon>
        <taxon>Mentheae</taxon>
        <taxon>Salviinae</taxon>
        <taxon>Salvia</taxon>
        <taxon>Salvia subgen. Calosphace</taxon>
        <taxon>core Calosphace</taxon>
    </lineage>
</organism>
<evidence type="ECO:0000313" key="2">
    <source>
        <dbReference type="Proteomes" id="UP000298416"/>
    </source>
</evidence>
<reference evidence="1" key="1">
    <citation type="submission" date="2018-01" db="EMBL/GenBank/DDBJ databases">
        <authorList>
            <person name="Mao J.F."/>
        </authorList>
    </citation>
    <scope>NUCLEOTIDE SEQUENCE</scope>
    <source>
        <strain evidence="1">Huo1</strain>
        <tissue evidence="1">Leaf</tissue>
    </source>
</reference>
<dbReference type="AlphaFoldDB" id="A0A8X8WYN0"/>
<dbReference type="EMBL" id="PNBA02000013">
    <property type="protein sequence ID" value="KAG6403144.1"/>
    <property type="molecule type" value="Genomic_DNA"/>
</dbReference>
<comment type="caution">
    <text evidence="1">The sequence shown here is derived from an EMBL/GenBank/DDBJ whole genome shotgun (WGS) entry which is preliminary data.</text>
</comment>
<evidence type="ECO:0000313" key="1">
    <source>
        <dbReference type="EMBL" id="KAG6403144.1"/>
    </source>
</evidence>